<keyword evidence="1" id="KW-0812">Transmembrane</keyword>
<gene>
    <name evidence="3" type="ORF">FYJ33_04430</name>
</gene>
<dbReference type="RefSeq" id="WP_154530562.1">
    <property type="nucleotide sequence ID" value="NZ_VULX01000003.1"/>
</dbReference>
<keyword evidence="1" id="KW-0472">Membrane</keyword>
<dbReference type="AlphaFoldDB" id="A0A7X2MX36"/>
<dbReference type="Proteomes" id="UP000460287">
    <property type="component" value="Unassembled WGS sequence"/>
</dbReference>
<evidence type="ECO:0000313" key="4">
    <source>
        <dbReference type="Proteomes" id="UP000460287"/>
    </source>
</evidence>
<feature type="transmembrane region" description="Helical" evidence="1">
    <location>
        <begin position="28"/>
        <end position="51"/>
    </location>
</feature>
<comment type="caution">
    <text evidence="3">The sequence shown here is derived from an EMBL/GenBank/DDBJ whole genome shotgun (WGS) entry which is preliminary data.</text>
</comment>
<name>A0A7X2MX36_9CLOT</name>
<protein>
    <recommendedName>
        <fullName evidence="2">TcaA 4th domain-containing protein</fullName>
    </recommendedName>
</protein>
<dbReference type="PANTHER" id="PTHR40038:SF1">
    <property type="entry name" value="MEMBRANE-ASSOCIATED PROTEIN TCAA"/>
    <property type="match status" value="1"/>
</dbReference>
<sequence>MIAKIKEFIKNININIQIFSARDKKKTVAIFCIAAVFVLFLIGFLIGRLAFSKEYTLNNLENALNKKKYYKINTYCRIESDDRTGRNEFKPFADYFSNESRVNSLITDLKNKGRYCDFVELKNRKWLFFDNYYVEVKRIDIKVNVNFAGTVIYLNNQQKYVTKKDNELVTLKNIVPGVYKLRAVNNNSFGQLNFEKEITAVSSSTLFNVDLKGTRISISSDFQDADVYINDKKSDIKAGDFINKGPFAADKGTEIYIEKTFPWGTIQSEKVKVTENPVIHLKMNLNNDTLDAILNKSVEESVKSIFDAMNAEDMNIIKAENKEKIYNEFVVERRLLRNQYELSHYDFKINESEVVKKDNTFYANIYTTLKYKVSKKLFGIELHSENKEKKMFFKIQMNVDETWKVVDIYAIK</sequence>
<proteinExistence type="predicted"/>
<dbReference type="PANTHER" id="PTHR40038">
    <property type="entry name" value="MEMBRANE-ASSOCIATED PROTEIN TCAA"/>
    <property type="match status" value="1"/>
</dbReference>
<evidence type="ECO:0000313" key="3">
    <source>
        <dbReference type="EMBL" id="MSR90682.1"/>
    </source>
</evidence>
<reference evidence="3 4" key="1">
    <citation type="submission" date="2019-08" db="EMBL/GenBank/DDBJ databases">
        <title>In-depth cultivation of the pig gut microbiome towards novel bacterial diversity and tailored functional studies.</title>
        <authorList>
            <person name="Wylensek D."/>
            <person name="Hitch T.C.A."/>
            <person name="Clavel T."/>
        </authorList>
    </citation>
    <scope>NUCLEOTIDE SEQUENCE [LARGE SCALE GENOMIC DNA]</scope>
    <source>
        <strain evidence="3 4">WCA-383-APC-5B</strain>
    </source>
</reference>
<keyword evidence="4" id="KW-1185">Reference proteome</keyword>
<evidence type="ECO:0000259" key="2">
    <source>
        <dbReference type="Pfam" id="PF22820"/>
    </source>
</evidence>
<dbReference type="Pfam" id="PF22820">
    <property type="entry name" value="TcaA_3rd_4th"/>
    <property type="match status" value="1"/>
</dbReference>
<dbReference type="EMBL" id="VULX01000003">
    <property type="protein sequence ID" value="MSR90682.1"/>
    <property type="molecule type" value="Genomic_DNA"/>
</dbReference>
<accession>A0A7X2MX36</accession>
<feature type="domain" description="TcaA 4th" evidence="2">
    <location>
        <begin position="213"/>
        <end position="277"/>
    </location>
</feature>
<keyword evidence="1" id="KW-1133">Transmembrane helix</keyword>
<evidence type="ECO:0000256" key="1">
    <source>
        <dbReference type="SAM" id="Phobius"/>
    </source>
</evidence>
<dbReference type="InterPro" id="IPR054530">
    <property type="entry name" value="TcaA_4th"/>
</dbReference>
<organism evidence="3 4">
    <name type="scientific">Inconstantimicrobium porci</name>
    <dbReference type="NCBI Taxonomy" id="2652291"/>
    <lineage>
        <taxon>Bacteria</taxon>
        <taxon>Bacillati</taxon>
        <taxon>Bacillota</taxon>
        <taxon>Clostridia</taxon>
        <taxon>Eubacteriales</taxon>
        <taxon>Clostridiaceae</taxon>
        <taxon>Inconstantimicrobium</taxon>
    </lineage>
</organism>